<feature type="repeat" description="ANK" evidence="3">
    <location>
        <begin position="678"/>
        <end position="710"/>
    </location>
</feature>
<dbReference type="AlphaFoldDB" id="A0A395NNJ3"/>
<keyword evidence="2 3" id="KW-0040">ANK repeat</keyword>
<feature type="repeat" description="ANK" evidence="3">
    <location>
        <begin position="479"/>
        <end position="511"/>
    </location>
</feature>
<gene>
    <name evidence="6" type="ORF">TARUN_4708</name>
</gene>
<feature type="repeat" description="ANK" evidence="3">
    <location>
        <begin position="513"/>
        <end position="545"/>
    </location>
</feature>
<dbReference type="PANTHER" id="PTHR24198">
    <property type="entry name" value="ANKYRIN REPEAT AND PROTEIN KINASE DOMAIN-CONTAINING PROTEIN"/>
    <property type="match status" value="1"/>
</dbReference>
<evidence type="ECO:0000259" key="4">
    <source>
        <dbReference type="Pfam" id="PF22939"/>
    </source>
</evidence>
<dbReference type="STRING" id="490622.A0A395NNJ3"/>
<feature type="domain" description="GPI inositol-deacylase winged helix" evidence="4">
    <location>
        <begin position="172"/>
        <end position="253"/>
    </location>
</feature>
<evidence type="ECO:0000256" key="3">
    <source>
        <dbReference type="PROSITE-ProRule" id="PRU00023"/>
    </source>
</evidence>
<accession>A0A395NNJ3</accession>
<dbReference type="Pfam" id="PF22939">
    <property type="entry name" value="WHD_GPIID"/>
    <property type="match status" value="1"/>
</dbReference>
<dbReference type="PROSITE" id="PS50297">
    <property type="entry name" value="ANK_REP_REGION"/>
    <property type="match status" value="8"/>
</dbReference>
<feature type="repeat" description="ANK" evidence="3">
    <location>
        <begin position="579"/>
        <end position="611"/>
    </location>
</feature>
<dbReference type="InterPro" id="IPR056884">
    <property type="entry name" value="NPHP3-like_N"/>
</dbReference>
<name>A0A395NNJ3_TRIAR</name>
<evidence type="ECO:0000259" key="5">
    <source>
        <dbReference type="Pfam" id="PF24883"/>
    </source>
</evidence>
<dbReference type="Pfam" id="PF00023">
    <property type="entry name" value="Ank"/>
    <property type="match status" value="1"/>
</dbReference>
<feature type="domain" description="Nephrocystin 3-like N-terminal" evidence="5">
    <location>
        <begin position="3"/>
        <end position="48"/>
    </location>
</feature>
<dbReference type="EMBL" id="PXOA01000278">
    <property type="protein sequence ID" value="RFU77494.1"/>
    <property type="molecule type" value="Genomic_DNA"/>
</dbReference>
<evidence type="ECO:0000313" key="7">
    <source>
        <dbReference type="Proteomes" id="UP000266272"/>
    </source>
</evidence>
<dbReference type="OrthoDB" id="1577640at2759"/>
<comment type="caution">
    <text evidence="6">The sequence shown here is derived from an EMBL/GenBank/DDBJ whole genome shotgun (WGS) entry which is preliminary data.</text>
</comment>
<feature type="repeat" description="ANK" evidence="3">
    <location>
        <begin position="350"/>
        <end position="382"/>
    </location>
</feature>
<dbReference type="Proteomes" id="UP000266272">
    <property type="component" value="Unassembled WGS sequence"/>
</dbReference>
<dbReference type="Pfam" id="PF24883">
    <property type="entry name" value="NPHP3_N"/>
    <property type="match status" value="1"/>
</dbReference>
<feature type="repeat" description="ANK" evidence="3">
    <location>
        <begin position="645"/>
        <end position="677"/>
    </location>
</feature>
<dbReference type="SUPFAM" id="SSF48403">
    <property type="entry name" value="Ankyrin repeat"/>
    <property type="match status" value="1"/>
</dbReference>
<evidence type="ECO:0000313" key="6">
    <source>
        <dbReference type="EMBL" id="RFU77494.1"/>
    </source>
</evidence>
<sequence length="764" mass="84793">MAAFYSRVFIIVDALDECQESDGCRSNLLREVFRLQNVTKTNFFATSRFLPEITTKFKACKSFEIRASELDVRKYVHDQIENGTIEHLPSLVENKPGLKEEIVRGISVAVDGMFLLAKIYLDSLVDKVTVTDVREALEQLPKQLAESGENQKLEILNKAYEFAWERINGQKEGFRNIAIRVLMWITCAKRPLSTSELQHALAVKDSDEELDKDAIPQARSMVSFCAGLVTIDEESNIIRLVHYTTQEYFEKKKRDLFPNAENMITTVCTTYISFRSFEAEYDVESAAEEREARLRMYPFYKYASKYWGTHAYVAGGKLGKAALGFLTNENKTSRASEELMFDEHYRYFWPPATGLHLAAYFGLWEVISVLLENGCDVNAKDGDIKAPLYFALHQGHAKAVEVLIDNGSEYLGKEGEYLQIAIMAGYEDIISMLIEKGADIEVMLGGWQTPLTLAADEGREAIVKLLLQKGADIEGGCSRFGSPLLQAALMGHRKIVELLLEWGANIDARRDFNGMTPLWGAVEQGHGPVIQLLLEKGAKSDATVLDSDKLLLLAARRNHMASIALLLEKAPNIHATEFGGSTPLARAAQHDSMIAIALLVEKRADVNATDLFGYTSLAVAARSGSVAAMALLLEKGANIEATDCEGHTPLAIGAIYGATAAIALLLEKGANIEAADREGRTPLWFAARCGHMAAVELLLKWGANIAAVDNHGWTPLTHAVGEERRWRELNCRGMWQHGSHNYGREQLIRAESVRAQLSVGMRPK</sequence>
<dbReference type="InterPro" id="IPR036770">
    <property type="entry name" value="Ankyrin_rpt-contain_sf"/>
</dbReference>
<dbReference type="SMART" id="SM00248">
    <property type="entry name" value="ANK"/>
    <property type="match status" value="11"/>
</dbReference>
<dbReference type="Pfam" id="PF12796">
    <property type="entry name" value="Ank_2"/>
    <property type="match status" value="3"/>
</dbReference>
<proteinExistence type="predicted"/>
<reference evidence="6 7" key="1">
    <citation type="journal article" date="2018" name="PLoS Pathog.">
        <title>Evolution of structural diversity of trichothecenes, a family of toxins produced by plant pathogenic and entomopathogenic fungi.</title>
        <authorList>
            <person name="Proctor R.H."/>
            <person name="McCormick S.P."/>
            <person name="Kim H.S."/>
            <person name="Cardoza R.E."/>
            <person name="Stanley A.M."/>
            <person name="Lindo L."/>
            <person name="Kelly A."/>
            <person name="Brown D.W."/>
            <person name="Lee T."/>
            <person name="Vaughan M.M."/>
            <person name="Alexander N.J."/>
            <person name="Busman M."/>
            <person name="Gutierrez S."/>
        </authorList>
    </citation>
    <scope>NUCLEOTIDE SEQUENCE [LARGE SCALE GENOMIC DNA]</scope>
    <source>
        <strain evidence="6 7">IBT 40837</strain>
    </source>
</reference>
<feature type="repeat" description="ANK" evidence="3">
    <location>
        <begin position="446"/>
        <end position="474"/>
    </location>
</feature>
<dbReference type="PROSITE" id="PS50088">
    <property type="entry name" value="ANK_REPEAT"/>
    <property type="match status" value="8"/>
</dbReference>
<dbReference type="Gene3D" id="1.25.40.20">
    <property type="entry name" value="Ankyrin repeat-containing domain"/>
    <property type="match status" value="2"/>
</dbReference>
<dbReference type="InterPro" id="IPR002110">
    <property type="entry name" value="Ankyrin_rpt"/>
</dbReference>
<keyword evidence="1" id="KW-0677">Repeat</keyword>
<evidence type="ECO:0000256" key="1">
    <source>
        <dbReference type="ARBA" id="ARBA00022737"/>
    </source>
</evidence>
<protein>
    <submittedName>
        <fullName evidence="6">Uncharacterized protein</fullName>
    </submittedName>
</protein>
<keyword evidence="7" id="KW-1185">Reference proteome</keyword>
<dbReference type="InterPro" id="IPR054471">
    <property type="entry name" value="GPIID_WHD"/>
</dbReference>
<dbReference type="PANTHER" id="PTHR24198:SF165">
    <property type="entry name" value="ANKYRIN REPEAT-CONTAINING PROTEIN-RELATED"/>
    <property type="match status" value="1"/>
</dbReference>
<organism evidence="6 7">
    <name type="scientific">Trichoderma arundinaceum</name>
    <dbReference type="NCBI Taxonomy" id="490622"/>
    <lineage>
        <taxon>Eukaryota</taxon>
        <taxon>Fungi</taxon>
        <taxon>Dikarya</taxon>
        <taxon>Ascomycota</taxon>
        <taxon>Pezizomycotina</taxon>
        <taxon>Sordariomycetes</taxon>
        <taxon>Hypocreomycetidae</taxon>
        <taxon>Hypocreales</taxon>
        <taxon>Hypocreaceae</taxon>
        <taxon>Trichoderma</taxon>
    </lineage>
</organism>
<feature type="repeat" description="ANK" evidence="3">
    <location>
        <begin position="612"/>
        <end position="644"/>
    </location>
</feature>
<evidence type="ECO:0000256" key="2">
    <source>
        <dbReference type="ARBA" id="ARBA00023043"/>
    </source>
</evidence>